<dbReference type="Proteomes" id="UP000827092">
    <property type="component" value="Unassembled WGS sequence"/>
</dbReference>
<proteinExistence type="predicted"/>
<evidence type="ECO:0000313" key="3">
    <source>
        <dbReference type="Proteomes" id="UP000827092"/>
    </source>
</evidence>
<protein>
    <submittedName>
        <fullName evidence="2">Uncharacterized protein</fullName>
    </submittedName>
</protein>
<accession>A0AAV6V6B8</accession>
<feature type="region of interest" description="Disordered" evidence="1">
    <location>
        <begin position="1"/>
        <end position="22"/>
    </location>
</feature>
<evidence type="ECO:0000256" key="1">
    <source>
        <dbReference type="SAM" id="MobiDB-lite"/>
    </source>
</evidence>
<evidence type="ECO:0000313" key="2">
    <source>
        <dbReference type="EMBL" id="KAG8191221.1"/>
    </source>
</evidence>
<organism evidence="2 3">
    <name type="scientific">Oedothorax gibbosus</name>
    <dbReference type="NCBI Taxonomy" id="931172"/>
    <lineage>
        <taxon>Eukaryota</taxon>
        <taxon>Metazoa</taxon>
        <taxon>Ecdysozoa</taxon>
        <taxon>Arthropoda</taxon>
        <taxon>Chelicerata</taxon>
        <taxon>Arachnida</taxon>
        <taxon>Araneae</taxon>
        <taxon>Araneomorphae</taxon>
        <taxon>Entelegynae</taxon>
        <taxon>Araneoidea</taxon>
        <taxon>Linyphiidae</taxon>
        <taxon>Erigoninae</taxon>
        <taxon>Oedothorax</taxon>
    </lineage>
</organism>
<dbReference type="EMBL" id="JAFNEN010000163">
    <property type="protein sequence ID" value="KAG8191221.1"/>
    <property type="molecule type" value="Genomic_DNA"/>
</dbReference>
<keyword evidence="3" id="KW-1185">Reference proteome</keyword>
<dbReference type="AlphaFoldDB" id="A0AAV6V6B8"/>
<sequence>MALRSNTSSVKLNASSGLPGTRESHVETLHWGTVSRSKCNEARVVFLGRGKIVHYGLEQVQSLMVPTRDVKTVRPQSCSLDLWLNFTSCQEHVFFNFRSNEDRVSLRDILQSSLQVTLRAMPLLALWL</sequence>
<comment type="caution">
    <text evidence="2">The sequence shown here is derived from an EMBL/GenBank/DDBJ whole genome shotgun (WGS) entry which is preliminary data.</text>
</comment>
<name>A0AAV6V6B8_9ARAC</name>
<reference evidence="2 3" key="1">
    <citation type="journal article" date="2022" name="Nat. Ecol. Evol.">
        <title>A masculinizing supergene underlies an exaggerated male reproductive morph in a spider.</title>
        <authorList>
            <person name="Hendrickx F."/>
            <person name="De Corte Z."/>
            <person name="Sonet G."/>
            <person name="Van Belleghem S.M."/>
            <person name="Kostlbacher S."/>
            <person name="Vangestel C."/>
        </authorList>
    </citation>
    <scope>NUCLEOTIDE SEQUENCE [LARGE SCALE GENOMIC DNA]</scope>
    <source>
        <strain evidence="2">W744_W776</strain>
    </source>
</reference>
<gene>
    <name evidence="2" type="ORF">JTE90_021956</name>
</gene>
<feature type="compositionally biased region" description="Polar residues" evidence="1">
    <location>
        <begin position="1"/>
        <end position="18"/>
    </location>
</feature>